<keyword evidence="12" id="KW-1185">Reference proteome</keyword>
<dbReference type="GO" id="GO:0047761">
    <property type="term" value="F:butyrate kinase activity"/>
    <property type="evidence" value="ECO:0007669"/>
    <property type="project" value="UniProtKB-UniRule"/>
</dbReference>
<dbReference type="AlphaFoldDB" id="A0A1M4UAX3"/>
<dbReference type="PROSITE" id="PS01076">
    <property type="entry name" value="ACETATE_KINASE_2"/>
    <property type="match status" value="1"/>
</dbReference>
<keyword evidence="3 9" id="KW-0963">Cytoplasm</keyword>
<dbReference type="GO" id="GO:0005737">
    <property type="term" value="C:cytoplasm"/>
    <property type="evidence" value="ECO:0007669"/>
    <property type="project" value="UniProtKB-SubCell"/>
</dbReference>
<evidence type="ECO:0000256" key="3">
    <source>
        <dbReference type="ARBA" id="ARBA00022490"/>
    </source>
</evidence>
<dbReference type="OrthoDB" id="9771859at2"/>
<evidence type="ECO:0000256" key="4">
    <source>
        <dbReference type="ARBA" id="ARBA00022679"/>
    </source>
</evidence>
<keyword evidence="4 9" id="KW-0808">Transferase</keyword>
<dbReference type="PANTHER" id="PTHR21060">
    <property type="entry name" value="ACETATE KINASE"/>
    <property type="match status" value="1"/>
</dbReference>
<dbReference type="PANTHER" id="PTHR21060:SF20">
    <property type="entry name" value="BUTYRATE KINASE 1-RELATED"/>
    <property type="match status" value="1"/>
</dbReference>
<evidence type="ECO:0000256" key="1">
    <source>
        <dbReference type="ARBA" id="ARBA00004496"/>
    </source>
</evidence>
<evidence type="ECO:0000256" key="5">
    <source>
        <dbReference type="ARBA" id="ARBA00022741"/>
    </source>
</evidence>
<evidence type="ECO:0000256" key="7">
    <source>
        <dbReference type="ARBA" id="ARBA00022840"/>
    </source>
</evidence>
<dbReference type="InterPro" id="IPR023865">
    <property type="entry name" value="Aliphatic_acid_kinase_CS"/>
</dbReference>
<keyword evidence="5 9" id="KW-0547">Nucleotide-binding</keyword>
<evidence type="ECO:0000256" key="6">
    <source>
        <dbReference type="ARBA" id="ARBA00022777"/>
    </source>
</evidence>
<dbReference type="RefSeq" id="WP_072863362.1">
    <property type="nucleotide sequence ID" value="NZ_FQUI01000006.1"/>
</dbReference>
<dbReference type="EMBL" id="FQUI01000006">
    <property type="protein sequence ID" value="SHE53788.1"/>
    <property type="molecule type" value="Genomic_DNA"/>
</dbReference>
<dbReference type="GO" id="GO:0006083">
    <property type="term" value="P:acetate metabolic process"/>
    <property type="evidence" value="ECO:0007669"/>
    <property type="project" value="TreeGrafter"/>
</dbReference>
<evidence type="ECO:0000256" key="2">
    <source>
        <dbReference type="ARBA" id="ARBA00008748"/>
    </source>
</evidence>
<dbReference type="NCBIfam" id="TIGR02707">
    <property type="entry name" value="butyr_kinase"/>
    <property type="match status" value="1"/>
</dbReference>
<dbReference type="EC" id="2.7.2.7" evidence="9"/>
<dbReference type="CDD" id="cd24011">
    <property type="entry name" value="ASKHA_NBD_BK"/>
    <property type="match status" value="1"/>
</dbReference>
<dbReference type="SUPFAM" id="SSF53067">
    <property type="entry name" value="Actin-like ATPase domain"/>
    <property type="match status" value="2"/>
</dbReference>
<reference evidence="11" key="1">
    <citation type="submission" date="2016-11" db="EMBL/GenBank/DDBJ databases">
        <authorList>
            <person name="Varghese N."/>
            <person name="Submissions S."/>
        </authorList>
    </citation>
    <scope>NUCLEOTIDE SEQUENCE [LARGE SCALE GENOMIC DNA]</scope>
    <source>
        <strain evidence="11">DSM 16785</strain>
    </source>
</reference>
<dbReference type="PROSITE" id="PS01075">
    <property type="entry name" value="ACETATE_KINASE_1"/>
    <property type="match status" value="1"/>
</dbReference>
<evidence type="ECO:0000313" key="12">
    <source>
        <dbReference type="Proteomes" id="UP000184334"/>
    </source>
</evidence>
<protein>
    <recommendedName>
        <fullName evidence="9">Probable butyrate kinase</fullName>
        <shortName evidence="9">BK</shortName>
        <ecNumber evidence="9">2.7.2.7</ecNumber>
    </recommendedName>
    <alternativeName>
        <fullName evidence="9">Branched-chain carboxylic acid kinase</fullName>
    </alternativeName>
</protein>
<dbReference type="GO" id="GO:0008776">
    <property type="term" value="F:acetate kinase activity"/>
    <property type="evidence" value="ECO:0007669"/>
    <property type="project" value="TreeGrafter"/>
</dbReference>
<evidence type="ECO:0000313" key="11">
    <source>
        <dbReference type="EMBL" id="SHE53788.1"/>
    </source>
</evidence>
<keyword evidence="6 9" id="KW-0418">Kinase</keyword>
<proteinExistence type="inferred from homology"/>
<comment type="subcellular location">
    <subcellularLocation>
        <location evidence="1 9">Cytoplasm</location>
    </subcellularLocation>
</comment>
<dbReference type="Proteomes" id="UP000184334">
    <property type="component" value="Unassembled WGS sequence"/>
</dbReference>
<keyword evidence="7 9" id="KW-0067">ATP-binding</keyword>
<comment type="catalytic activity">
    <reaction evidence="8 9">
        <text>butanoate + ATP = butanoyl phosphate + ADP</text>
        <dbReference type="Rhea" id="RHEA:13585"/>
        <dbReference type="ChEBI" id="CHEBI:17968"/>
        <dbReference type="ChEBI" id="CHEBI:30616"/>
        <dbReference type="ChEBI" id="CHEBI:58079"/>
        <dbReference type="ChEBI" id="CHEBI:456216"/>
        <dbReference type="EC" id="2.7.2.7"/>
    </reaction>
</comment>
<accession>A0A1M4UAX3</accession>
<sequence length="353" mass="39495">MKRILVINPGSTSTKIAVFEDDKLIVTEEITHSTKELDKYEKLMDQIDLRRREIIDFIEKYGYKMTDFNAIAARGGILPPLESGTYKVTEEMVDYLKNKTKIEHASNLAAVIGWELSEKNIPVFITDPVSVDEFIPESRISGIPEIERKSLFHALNMKSVARKAAKELNKKYEDCNFVIAHLGGGISVGAQRKGKMIDVNNANDEGPFSPERSGELPVGDLTKIAFSGKYNKRELKKRYVGKGGLVAYLNTNDLRVAIKKAEKDKYAKLVVEAMAYQIAKEIGGMSAILKGEVDAIIITGGMARNEKFIEMIKQRISKIALIMLYPGSFEMEALAEGALRVLNDVEKAKEWKL</sequence>
<gene>
    <name evidence="9" type="primary">buk</name>
    <name evidence="11" type="ORF">SAMN02745164_00638</name>
</gene>
<dbReference type="Pfam" id="PF00871">
    <property type="entry name" value="Acetate_kinase"/>
    <property type="match status" value="1"/>
</dbReference>
<dbReference type="PRINTS" id="PR00471">
    <property type="entry name" value="ACETATEKNASE"/>
</dbReference>
<evidence type="ECO:0000256" key="8">
    <source>
        <dbReference type="ARBA" id="ARBA00048596"/>
    </source>
</evidence>
<dbReference type="HAMAP" id="MF_00542">
    <property type="entry name" value="Butyrate_kinase"/>
    <property type="match status" value="1"/>
</dbReference>
<comment type="similarity">
    <text evidence="2 9 10">Belongs to the acetokinase family.</text>
</comment>
<dbReference type="Gene3D" id="3.30.420.40">
    <property type="match status" value="2"/>
</dbReference>
<dbReference type="NCBIfam" id="NF002834">
    <property type="entry name" value="PRK03011.1-5"/>
    <property type="match status" value="1"/>
</dbReference>
<dbReference type="PIRSF" id="PIRSF036458">
    <property type="entry name" value="Butyrate_kin"/>
    <property type="match status" value="1"/>
</dbReference>
<dbReference type="GO" id="GO:0005524">
    <property type="term" value="F:ATP binding"/>
    <property type="evidence" value="ECO:0007669"/>
    <property type="project" value="UniProtKB-KW"/>
</dbReference>
<organism evidence="11 12">
    <name type="scientific">Marinitoga hydrogenitolerans (strain DSM 16785 / JCM 12826 / AT1271)</name>
    <dbReference type="NCBI Taxonomy" id="1122195"/>
    <lineage>
        <taxon>Bacteria</taxon>
        <taxon>Thermotogati</taxon>
        <taxon>Thermotogota</taxon>
        <taxon>Thermotogae</taxon>
        <taxon>Petrotogales</taxon>
        <taxon>Petrotogaceae</taxon>
        <taxon>Marinitoga</taxon>
    </lineage>
</organism>
<comment type="caution">
    <text evidence="11">The sequence shown here is derived from an EMBL/GenBank/DDBJ whole genome shotgun (WGS) entry which is preliminary data.</text>
</comment>
<evidence type="ECO:0000256" key="9">
    <source>
        <dbReference type="HAMAP-Rule" id="MF_00542"/>
    </source>
</evidence>
<dbReference type="InterPro" id="IPR043129">
    <property type="entry name" value="ATPase_NBD"/>
</dbReference>
<name>A0A1M4UAX3_MARH1</name>
<dbReference type="InterPro" id="IPR011245">
    <property type="entry name" value="Butyrate_kin"/>
</dbReference>
<dbReference type="STRING" id="1122195.SAMN02745164_00638"/>
<dbReference type="InterPro" id="IPR000890">
    <property type="entry name" value="Aliphatic_acid_kin_short-chain"/>
</dbReference>
<evidence type="ECO:0000256" key="10">
    <source>
        <dbReference type="RuleBase" id="RU003835"/>
    </source>
</evidence>